<comment type="function">
    <text evidence="1">Part of the binding-protein-dependent transport system for glutamine; probably responsible for the translocation of the substrate across the membrane.</text>
</comment>
<feature type="domain" description="ABC transmembrane type-1" evidence="11">
    <location>
        <begin position="97"/>
        <end position="284"/>
    </location>
</feature>
<evidence type="ECO:0000256" key="5">
    <source>
        <dbReference type="ARBA" id="ARBA00022475"/>
    </source>
</evidence>
<organism evidence="12 13">
    <name type="scientific">Acidimangrovimonas pyrenivorans</name>
    <dbReference type="NCBI Taxonomy" id="2030798"/>
    <lineage>
        <taxon>Bacteria</taxon>
        <taxon>Pseudomonadati</taxon>
        <taxon>Pseudomonadota</taxon>
        <taxon>Alphaproteobacteria</taxon>
        <taxon>Rhodobacterales</taxon>
        <taxon>Paracoccaceae</taxon>
        <taxon>Acidimangrovimonas</taxon>
    </lineage>
</organism>
<gene>
    <name evidence="12" type="ORF">ACFOES_04240</name>
</gene>
<keyword evidence="8 10" id="KW-1133">Transmembrane helix</keyword>
<dbReference type="PANTHER" id="PTHR30614">
    <property type="entry name" value="MEMBRANE COMPONENT OF AMINO ACID ABC TRANSPORTER"/>
    <property type="match status" value="1"/>
</dbReference>
<protein>
    <submittedName>
        <fullName evidence="12">Amino acid ABC transporter permease</fullName>
    </submittedName>
</protein>
<dbReference type="SUPFAM" id="SSF161098">
    <property type="entry name" value="MetI-like"/>
    <property type="match status" value="1"/>
</dbReference>
<evidence type="ECO:0000256" key="4">
    <source>
        <dbReference type="ARBA" id="ARBA00022448"/>
    </source>
</evidence>
<comment type="subcellular location">
    <subcellularLocation>
        <location evidence="2">Cell inner membrane</location>
        <topology evidence="2">Multi-pass membrane protein</topology>
    </subcellularLocation>
    <subcellularLocation>
        <location evidence="10">Cell membrane</location>
        <topology evidence="10">Multi-pass membrane protein</topology>
    </subcellularLocation>
</comment>
<dbReference type="Pfam" id="PF00528">
    <property type="entry name" value="BPD_transp_1"/>
    <property type="match status" value="1"/>
</dbReference>
<dbReference type="InterPro" id="IPR035906">
    <property type="entry name" value="MetI-like_sf"/>
</dbReference>
<proteinExistence type="inferred from homology"/>
<sequence>MTVIAPGTPPEPAAETLVAPEDPAAALARYLHAERRRRLRRNTLDLGLFAAGLVLLVWAVVNGATAMGYNWQWYRVPQFFYREIDGEWYRGPLIRGLLVTLQITAWGMVLSLAIGLATALLRLSRSYAGHALATAYLELIRNTPLLVQMYLFYFVLSPILGIDRFWTGVLALAFFEASFISEIIRGGILSVPRGQWEAASSVGLKQAQVYRLVVLPQAVPLMLPPLTSSMVNLIKSSAIVSTIAIFDLTNEGRNIIADTFMTFEVWLTVAAIYLVLTGSLSTLAAWLERRARRAQRR</sequence>
<dbReference type="NCBIfam" id="TIGR01726">
    <property type="entry name" value="HEQRo_perm_3TM"/>
    <property type="match status" value="1"/>
</dbReference>
<evidence type="ECO:0000256" key="6">
    <source>
        <dbReference type="ARBA" id="ARBA00022692"/>
    </source>
</evidence>
<evidence type="ECO:0000259" key="11">
    <source>
        <dbReference type="PROSITE" id="PS50928"/>
    </source>
</evidence>
<keyword evidence="4 10" id="KW-0813">Transport</keyword>
<feature type="transmembrane region" description="Helical" evidence="10">
    <location>
        <begin position="265"/>
        <end position="287"/>
    </location>
</feature>
<feature type="transmembrane region" description="Helical" evidence="10">
    <location>
        <begin position="103"/>
        <end position="123"/>
    </location>
</feature>
<name>A0ABV7ADR2_9RHOB</name>
<keyword evidence="13" id="KW-1185">Reference proteome</keyword>
<evidence type="ECO:0000313" key="12">
    <source>
        <dbReference type="EMBL" id="MFC2967295.1"/>
    </source>
</evidence>
<comment type="caution">
    <text evidence="12">The sequence shown here is derived from an EMBL/GenBank/DDBJ whole genome shotgun (WGS) entry which is preliminary data.</text>
</comment>
<accession>A0ABV7ADR2</accession>
<feature type="transmembrane region" description="Helical" evidence="10">
    <location>
        <begin position="46"/>
        <end position="69"/>
    </location>
</feature>
<evidence type="ECO:0000256" key="1">
    <source>
        <dbReference type="ARBA" id="ARBA00003159"/>
    </source>
</evidence>
<evidence type="ECO:0000256" key="9">
    <source>
        <dbReference type="ARBA" id="ARBA00023136"/>
    </source>
</evidence>
<reference evidence="13" key="1">
    <citation type="journal article" date="2019" name="Int. J. Syst. Evol. Microbiol.">
        <title>The Global Catalogue of Microorganisms (GCM) 10K type strain sequencing project: providing services to taxonomists for standard genome sequencing and annotation.</title>
        <authorList>
            <consortium name="The Broad Institute Genomics Platform"/>
            <consortium name="The Broad Institute Genome Sequencing Center for Infectious Disease"/>
            <person name="Wu L."/>
            <person name="Ma J."/>
        </authorList>
    </citation>
    <scope>NUCLEOTIDE SEQUENCE [LARGE SCALE GENOMIC DNA]</scope>
    <source>
        <strain evidence="13">KCTC 62192</strain>
    </source>
</reference>
<evidence type="ECO:0000313" key="13">
    <source>
        <dbReference type="Proteomes" id="UP001595443"/>
    </source>
</evidence>
<evidence type="ECO:0000256" key="7">
    <source>
        <dbReference type="ARBA" id="ARBA00022970"/>
    </source>
</evidence>
<keyword evidence="5" id="KW-1003">Cell membrane</keyword>
<keyword evidence="6 10" id="KW-0812">Transmembrane</keyword>
<keyword evidence="9 10" id="KW-0472">Membrane</keyword>
<dbReference type="Gene3D" id="1.10.3720.10">
    <property type="entry name" value="MetI-like"/>
    <property type="match status" value="1"/>
</dbReference>
<evidence type="ECO:0000256" key="3">
    <source>
        <dbReference type="ARBA" id="ARBA00010072"/>
    </source>
</evidence>
<dbReference type="Proteomes" id="UP001595443">
    <property type="component" value="Unassembled WGS sequence"/>
</dbReference>
<dbReference type="EMBL" id="JBHRSK010000004">
    <property type="protein sequence ID" value="MFC2967295.1"/>
    <property type="molecule type" value="Genomic_DNA"/>
</dbReference>
<comment type="similarity">
    <text evidence="3">Belongs to the binding-protein-dependent transport system permease family. HisMQ subfamily.</text>
</comment>
<dbReference type="InterPro" id="IPR010065">
    <property type="entry name" value="AA_ABC_transptr_permease_3TM"/>
</dbReference>
<evidence type="ECO:0000256" key="2">
    <source>
        <dbReference type="ARBA" id="ARBA00004429"/>
    </source>
</evidence>
<evidence type="ECO:0000256" key="10">
    <source>
        <dbReference type="RuleBase" id="RU363032"/>
    </source>
</evidence>
<evidence type="ECO:0000256" key="8">
    <source>
        <dbReference type="ARBA" id="ARBA00022989"/>
    </source>
</evidence>
<feature type="transmembrane region" description="Helical" evidence="10">
    <location>
        <begin position="144"/>
        <end position="162"/>
    </location>
</feature>
<dbReference type="RefSeq" id="WP_377831932.1">
    <property type="nucleotide sequence ID" value="NZ_JBHRSK010000004.1"/>
</dbReference>
<dbReference type="PANTHER" id="PTHR30614:SF20">
    <property type="entry name" value="GLUTAMINE TRANSPORT SYSTEM PERMEASE PROTEIN GLNP"/>
    <property type="match status" value="1"/>
</dbReference>
<dbReference type="InterPro" id="IPR000515">
    <property type="entry name" value="MetI-like"/>
</dbReference>
<dbReference type="PROSITE" id="PS50928">
    <property type="entry name" value="ABC_TM1"/>
    <property type="match status" value="1"/>
</dbReference>
<dbReference type="InterPro" id="IPR043429">
    <property type="entry name" value="ArtM/GltK/GlnP/TcyL/YhdX-like"/>
</dbReference>
<dbReference type="CDD" id="cd06261">
    <property type="entry name" value="TM_PBP2"/>
    <property type="match status" value="1"/>
</dbReference>
<keyword evidence="7" id="KW-0029">Amino-acid transport</keyword>